<accession>A0ABW0T7R9</accession>
<dbReference type="InterPro" id="IPR000595">
    <property type="entry name" value="cNMP-bd_dom"/>
</dbReference>
<evidence type="ECO:0000259" key="1">
    <source>
        <dbReference type="PROSITE" id="PS50042"/>
    </source>
</evidence>
<dbReference type="InterPro" id="IPR005158">
    <property type="entry name" value="BTAD"/>
</dbReference>
<dbReference type="Gene3D" id="1.10.10.10">
    <property type="entry name" value="Winged helix-like DNA-binding domain superfamily/Winged helix DNA-binding domain"/>
    <property type="match status" value="1"/>
</dbReference>
<dbReference type="PANTHER" id="PTHR35807">
    <property type="entry name" value="TRANSCRIPTIONAL REGULATOR REDD-RELATED"/>
    <property type="match status" value="1"/>
</dbReference>
<dbReference type="InterPro" id="IPR059106">
    <property type="entry name" value="WHD_MalT"/>
</dbReference>
<dbReference type="InterPro" id="IPR027417">
    <property type="entry name" value="P-loop_NTPase"/>
</dbReference>
<evidence type="ECO:0000313" key="2">
    <source>
        <dbReference type="EMBL" id="MFC5585023.1"/>
    </source>
</evidence>
<keyword evidence="3" id="KW-1185">Reference proteome</keyword>
<dbReference type="InterPro" id="IPR011990">
    <property type="entry name" value="TPR-like_helical_dom_sf"/>
</dbReference>
<dbReference type="Pfam" id="PF03704">
    <property type="entry name" value="BTAD"/>
    <property type="match status" value="1"/>
</dbReference>
<protein>
    <submittedName>
        <fullName evidence="2">BTAD domain-containing putative transcriptional regulator</fullName>
    </submittedName>
</protein>
<organism evidence="2 3">
    <name type="scientific">Nitratireductor kimnyeongensis</name>
    <dbReference type="NCBI Taxonomy" id="430679"/>
    <lineage>
        <taxon>Bacteria</taxon>
        <taxon>Pseudomonadati</taxon>
        <taxon>Pseudomonadota</taxon>
        <taxon>Alphaproteobacteria</taxon>
        <taxon>Hyphomicrobiales</taxon>
        <taxon>Phyllobacteriaceae</taxon>
        <taxon>Nitratireductor</taxon>
    </lineage>
</organism>
<dbReference type="InterPro" id="IPR051677">
    <property type="entry name" value="AfsR-DnrI-RedD_regulator"/>
</dbReference>
<dbReference type="Proteomes" id="UP001596107">
    <property type="component" value="Unassembled WGS sequence"/>
</dbReference>
<gene>
    <name evidence="2" type="ORF">ACFPOD_07870</name>
</gene>
<name>A0ABW0T7R9_9HYPH</name>
<feature type="domain" description="Cyclic nucleotide-binding" evidence="1">
    <location>
        <begin position="309"/>
        <end position="427"/>
    </location>
</feature>
<dbReference type="EMBL" id="JBHSNB010000001">
    <property type="protein sequence ID" value="MFC5585023.1"/>
    <property type="molecule type" value="Genomic_DNA"/>
</dbReference>
<dbReference type="InterPro" id="IPR036388">
    <property type="entry name" value="WH-like_DNA-bd_sf"/>
</dbReference>
<sequence>MGGPTKGRSRGTILRHAGDALEGNLKPVVWITAPAGSGKSVFAKQICRRSGGVCIWLRAEPRMADMGMFLTSLESAFRNALAKRDLPALASQDIAYPVDYLRRLIAAGSQDSRITIVLDDLHGLPADAPLHQALADAIADDTGDVRLILVSRETPHPAWLRFNAAGKVVTVDFNTLKLSEAEASELMIQLGGDCGGWTASSLVQASGGWMLGACLLLQSAMPRKVNDAADLLSPDSTDLFNLIVHELIEPLSDTDRTMLCRMARLPNLPVRIVAHALGLPRGDKRLVRLANRLLFVERDGRDRLQIHDLLKAALRHHYSDLVDEGKAAELATRAGKMLLEDGDVGEGLLLLSSSAAWAALKRAVIEHAPALSEQGELGVILTALEPMPEAERETNLTMRYWYAAALLNVNPIKARELLTPMLETARRVRANELLIPIWTTLADAIWLEWMDCSLFDPLIEMLPELAKRAKKQGPTYEAMLARGAFAAMSFRCPDHKDFSYWEQRNLDFYGQRIPRHETIRRGIHLLFRYCYGEGHRWKADQVRTRLNQVFDEETASVADICTRYVVTAEFLSIFDASGDETFRALEMGIEANARHQQTFWDGTLINAALFKALSLEDRERARRYLGLLAARLGPHAHPNHVAFHQHFSAWNHWLDGEREAALALLLPAYRTAERSGMAMFPVHYGNAVAAVLQSLGRRREALAWLRRSRRAAERQSSPLLVFLSGLRGASLALTSANPERAKPYLRAALAAGAIMRFYLHAWTSRSEMAALMRFAILNDIEADYARELIRVLGLAGEMPPEADLANVQIVSLGRFDVLQGGGSRLTSGKLPRSPIALAVHLIAAGPEGEASEALADRLWPDLNADEARKRMKSTVYRLRQMVGTSEAIVTAGGRISFDPEHVSIDAWELMTLATAPGWTAEARHAEALRLYRGPFVYHYADDTGLISYEHKLEEAAIEACTAFVRALSVAGDWSRALRVSREGLERLGFRETLHDLATEAAEHLGVDFDAGASDVRLYS</sequence>
<proteinExistence type="predicted"/>
<dbReference type="PROSITE" id="PS50042">
    <property type="entry name" value="CNMP_BINDING_3"/>
    <property type="match status" value="1"/>
</dbReference>
<reference evidence="3" key="1">
    <citation type="journal article" date="2019" name="Int. J. Syst. Evol. Microbiol.">
        <title>The Global Catalogue of Microorganisms (GCM) 10K type strain sequencing project: providing services to taxonomists for standard genome sequencing and annotation.</title>
        <authorList>
            <consortium name="The Broad Institute Genomics Platform"/>
            <consortium name="The Broad Institute Genome Sequencing Center for Infectious Disease"/>
            <person name="Wu L."/>
            <person name="Ma J."/>
        </authorList>
    </citation>
    <scope>NUCLEOTIDE SEQUENCE [LARGE SCALE GENOMIC DNA]</scope>
    <source>
        <strain evidence="3">JCM 3366</strain>
    </source>
</reference>
<dbReference type="Pfam" id="PF25873">
    <property type="entry name" value="WHD_MalT"/>
    <property type="match status" value="1"/>
</dbReference>
<dbReference type="RefSeq" id="WP_223019231.1">
    <property type="nucleotide sequence ID" value="NZ_CP078143.1"/>
</dbReference>
<dbReference type="Gene3D" id="1.25.40.10">
    <property type="entry name" value="Tetratricopeptide repeat domain"/>
    <property type="match status" value="1"/>
</dbReference>
<evidence type="ECO:0000313" key="3">
    <source>
        <dbReference type="Proteomes" id="UP001596107"/>
    </source>
</evidence>
<dbReference type="Gene3D" id="3.40.50.300">
    <property type="entry name" value="P-loop containing nucleotide triphosphate hydrolases"/>
    <property type="match status" value="1"/>
</dbReference>
<dbReference type="SUPFAM" id="SSF52540">
    <property type="entry name" value="P-loop containing nucleoside triphosphate hydrolases"/>
    <property type="match status" value="1"/>
</dbReference>
<comment type="caution">
    <text evidence="2">The sequence shown here is derived from an EMBL/GenBank/DDBJ whole genome shotgun (WGS) entry which is preliminary data.</text>
</comment>